<dbReference type="PANTHER" id="PTHR43717">
    <property type="entry name" value="ANAEROBIC NITRIC OXIDE REDUCTASE FLAVORUBREDOXIN"/>
    <property type="match status" value="1"/>
</dbReference>
<dbReference type="EMBL" id="LNGE01000004">
    <property type="protein sequence ID" value="KYC46110.1"/>
    <property type="molecule type" value="Genomic_DNA"/>
</dbReference>
<sequence length="384" mass="43688">MKAFNFKEEIYWVGAVDWNPPDFSPCLTNGTTYNSYLIIDEKVALIDTVKHGFTQEIVSRINDVNNLGDIDYIIIGNYHMDHSGSLPFLMKKAVNATLVVTKKSKKAIEKYHGGNWKFKVVKDGDTLKLGKRMLLFKEFNLNGDKVLLTYSKHDKILFSGDLFSQHIASYSETDRNIQEIQNNALSYFVNYLMPIKSLPDISEIELLAPNHGIIFSQNTKMIIEKYQDWIKGKSKNKVLIIYSSVWRGTEKMAYAIAEGARNTGIEVEVINYEKKDVGHILSKIFESSSIAIGCPSFKKGIPIEISKLFYNIELIGLKKKSIALFTCYSDNNSPIGALMEVASKIDFRLIEKPLEVQYMPSESELIKCFELGNRLGERTKNNKE</sequence>
<reference evidence="5 6" key="1">
    <citation type="journal article" date="2016" name="ISME J.">
        <title>Chasing the elusive Euryarchaeota class WSA2: genomes reveal a uniquely fastidious methyl-reducing methanogen.</title>
        <authorList>
            <person name="Nobu M.K."/>
            <person name="Narihiro T."/>
            <person name="Kuroda K."/>
            <person name="Mei R."/>
            <person name="Liu W.T."/>
        </authorList>
    </citation>
    <scope>NUCLEOTIDE SEQUENCE [LARGE SCALE GENOMIC DNA]</scope>
    <source>
        <strain evidence="2">B03fssc0709_Meth_Bin005</strain>
        <strain evidence="3">B15fssc0709_Meth_Bin003</strain>
        <strain evidence="4">BMIXfssc0709_Meth_Bin006</strain>
    </source>
</reference>
<dbReference type="GO" id="GO:0046872">
    <property type="term" value="F:metal ion binding"/>
    <property type="evidence" value="ECO:0007669"/>
    <property type="project" value="InterPro"/>
</dbReference>
<dbReference type="PIRSF" id="PIRSF005243">
    <property type="entry name" value="ROO"/>
    <property type="match status" value="1"/>
</dbReference>
<proteinExistence type="predicted"/>
<dbReference type="Pfam" id="PF19583">
    <property type="entry name" value="ODP"/>
    <property type="match status" value="1"/>
</dbReference>
<evidence type="ECO:0000259" key="1">
    <source>
        <dbReference type="PROSITE" id="PS50902"/>
    </source>
</evidence>
<dbReference type="InterPro" id="IPR029039">
    <property type="entry name" value="Flavoprotein-like_sf"/>
</dbReference>
<evidence type="ECO:0000313" key="5">
    <source>
        <dbReference type="Proteomes" id="UP000091929"/>
    </source>
</evidence>
<dbReference type="EC" id="1.-.-.-" evidence="3"/>
<dbReference type="GO" id="GO:0010181">
    <property type="term" value="F:FMN binding"/>
    <property type="evidence" value="ECO:0007669"/>
    <property type="project" value="InterPro"/>
</dbReference>
<dbReference type="Pfam" id="PF00258">
    <property type="entry name" value="Flavodoxin_1"/>
    <property type="match status" value="1"/>
</dbReference>
<dbReference type="Gene3D" id="3.40.50.360">
    <property type="match status" value="1"/>
</dbReference>
<evidence type="ECO:0000313" key="4">
    <source>
        <dbReference type="EMBL" id="KYC51391.1"/>
    </source>
</evidence>
<gene>
    <name evidence="3" type="primary">fprA_1</name>
    <name evidence="2" type="ORF">APG10_00213</name>
    <name evidence="3" type="ORF">APG11_00054</name>
    <name evidence="4" type="ORF">APG12_00053</name>
</gene>
<dbReference type="SUPFAM" id="SSF52218">
    <property type="entry name" value="Flavoproteins"/>
    <property type="match status" value="1"/>
</dbReference>
<feature type="domain" description="Flavodoxin-like" evidence="1">
    <location>
        <begin position="238"/>
        <end position="384"/>
    </location>
</feature>
<protein>
    <submittedName>
        <fullName evidence="3">Type A flavoprotein FprA</fullName>
        <ecNumber evidence="3">1.-.-.-</ecNumber>
    </submittedName>
</protein>
<dbReference type="GO" id="GO:0016491">
    <property type="term" value="F:oxidoreductase activity"/>
    <property type="evidence" value="ECO:0007669"/>
    <property type="project" value="UniProtKB-KW"/>
</dbReference>
<keyword evidence="3" id="KW-0560">Oxidoreductase</keyword>
<accession>A0A150IM86</accession>
<comment type="caution">
    <text evidence="3">The sequence shown here is derived from an EMBL/GenBank/DDBJ whole genome shotgun (WGS) entry which is preliminary data.</text>
</comment>
<dbReference type="InterPro" id="IPR036866">
    <property type="entry name" value="RibonucZ/Hydroxyglut_hydro"/>
</dbReference>
<dbReference type="CDD" id="cd07709">
    <property type="entry name" value="flavodiiron_proteins_MBL-fold"/>
    <property type="match status" value="1"/>
</dbReference>
<dbReference type="AlphaFoldDB" id="A0A150IUU2"/>
<accession>A0A150J2E4</accession>
<dbReference type="SMART" id="SM00849">
    <property type="entry name" value="Lactamase_B"/>
    <property type="match status" value="1"/>
</dbReference>
<evidence type="ECO:0000313" key="2">
    <source>
        <dbReference type="EMBL" id="KYC46110.1"/>
    </source>
</evidence>
<dbReference type="InterPro" id="IPR008254">
    <property type="entry name" value="Flavodoxin/NO_synth"/>
</dbReference>
<dbReference type="PROSITE" id="PS50902">
    <property type="entry name" value="FLAVODOXIN_LIKE"/>
    <property type="match status" value="1"/>
</dbReference>
<dbReference type="Proteomes" id="UP000092401">
    <property type="component" value="Unassembled WGS sequence"/>
</dbReference>
<evidence type="ECO:0000313" key="6">
    <source>
        <dbReference type="Proteomes" id="UP000092401"/>
    </source>
</evidence>
<dbReference type="Proteomes" id="UP000092403">
    <property type="component" value="Unassembled WGS sequence"/>
</dbReference>
<name>A0A150IUU2_9EURY</name>
<dbReference type="Proteomes" id="UP000091929">
    <property type="component" value="Unassembled WGS sequence"/>
</dbReference>
<accession>A0A150IUU2</accession>
<dbReference type="EMBL" id="LNGF01000001">
    <property type="protein sequence ID" value="KYC48743.1"/>
    <property type="molecule type" value="Genomic_DNA"/>
</dbReference>
<dbReference type="EMBL" id="LNJC01000001">
    <property type="protein sequence ID" value="KYC51391.1"/>
    <property type="molecule type" value="Genomic_DNA"/>
</dbReference>
<dbReference type="InterPro" id="IPR045761">
    <property type="entry name" value="ODP_dom"/>
</dbReference>
<dbReference type="SUPFAM" id="SSF56281">
    <property type="entry name" value="Metallo-hydrolase/oxidoreductase"/>
    <property type="match status" value="1"/>
</dbReference>
<organism evidence="3 5">
    <name type="scientific">Candidatus Methanofastidiosum methylothiophilum</name>
    <dbReference type="NCBI Taxonomy" id="1705564"/>
    <lineage>
        <taxon>Archaea</taxon>
        <taxon>Methanobacteriati</taxon>
        <taxon>Methanobacteriota</taxon>
        <taxon>Stenosarchaea group</taxon>
        <taxon>Candidatus Methanofastidiosia</taxon>
        <taxon>Candidatus Methanofastidiosales</taxon>
        <taxon>Candidatus Methanofastidiosaceae</taxon>
        <taxon>Candidatus Methanofastidiosum</taxon>
    </lineage>
</organism>
<evidence type="ECO:0000313" key="3">
    <source>
        <dbReference type="EMBL" id="KYC48743.1"/>
    </source>
</evidence>
<dbReference type="InterPro" id="IPR001279">
    <property type="entry name" value="Metallo-B-lactamas"/>
</dbReference>
<dbReference type="InterPro" id="IPR016440">
    <property type="entry name" value="Rubredoxin-O_OxRdtase"/>
</dbReference>
<dbReference type="Gene3D" id="3.60.15.10">
    <property type="entry name" value="Ribonuclease Z/Hydroxyacylglutathione hydrolase-like"/>
    <property type="match status" value="1"/>
</dbReference>
<dbReference type="PANTHER" id="PTHR43717:SF1">
    <property type="entry name" value="ANAEROBIC NITRIC OXIDE REDUCTASE FLAVORUBREDOXIN"/>
    <property type="match status" value="1"/>
</dbReference>
<dbReference type="GO" id="GO:0009055">
    <property type="term" value="F:electron transfer activity"/>
    <property type="evidence" value="ECO:0007669"/>
    <property type="project" value="InterPro"/>
</dbReference>